<evidence type="ECO:0000256" key="3">
    <source>
        <dbReference type="SAM" id="MobiDB-lite"/>
    </source>
</evidence>
<dbReference type="Pfam" id="PF04667">
    <property type="entry name" value="Endosulfine"/>
    <property type="match status" value="1"/>
</dbReference>
<evidence type="ECO:0000256" key="2">
    <source>
        <dbReference type="RuleBase" id="RU363120"/>
    </source>
</evidence>
<dbReference type="PANTHER" id="PTHR10358:SF6">
    <property type="entry name" value="ENDOSULFINE, ISOFORM A"/>
    <property type="match status" value="1"/>
</dbReference>
<accession>A0A9P6U3F3</accession>
<dbReference type="PANTHER" id="PTHR10358">
    <property type="entry name" value="ENDOSULFINE"/>
    <property type="match status" value="1"/>
</dbReference>
<name>A0A9P6U3F3_9FUNG</name>
<feature type="region of interest" description="Disordered" evidence="3">
    <location>
        <begin position="1"/>
        <end position="27"/>
    </location>
</feature>
<feature type="region of interest" description="Disordered" evidence="3">
    <location>
        <begin position="65"/>
        <end position="147"/>
    </location>
</feature>
<keyword evidence="5" id="KW-1185">Reference proteome</keyword>
<dbReference type="Proteomes" id="UP000726737">
    <property type="component" value="Unassembled WGS sequence"/>
</dbReference>
<feature type="compositionally biased region" description="Acidic residues" evidence="3">
    <location>
        <begin position="117"/>
        <end position="128"/>
    </location>
</feature>
<dbReference type="GO" id="GO:0004864">
    <property type="term" value="F:protein phosphatase inhibitor activity"/>
    <property type="evidence" value="ECO:0007669"/>
    <property type="project" value="TreeGrafter"/>
</dbReference>
<sequence>MSSPLNPSLNSGSTATEHNFHVGTQALTDQEQKLQRLYGNRLPTAKGLLGQKLKERKYFDSGDYALSKAGKTSTPVGSQHPQPENIPHSTPATANPLHLHHGSPPVKESSLIHEAEADADAEAEAEAEADVKAASQTVNTTSAQPNV</sequence>
<comment type="caution">
    <text evidence="4">The sequence shown here is derived from an EMBL/GenBank/DDBJ whole genome shotgun (WGS) entry which is preliminary data.</text>
</comment>
<evidence type="ECO:0000256" key="1">
    <source>
        <dbReference type="ARBA" id="ARBA00010520"/>
    </source>
</evidence>
<dbReference type="InterPro" id="IPR006760">
    <property type="entry name" value="Endosulphine"/>
</dbReference>
<feature type="compositionally biased region" description="Low complexity" evidence="3">
    <location>
        <begin position="1"/>
        <end position="11"/>
    </location>
</feature>
<protein>
    <recommendedName>
        <fullName evidence="2">mRNA stability protein</fullName>
    </recommendedName>
</protein>
<gene>
    <name evidence="4" type="ORF">BG011_003663</name>
</gene>
<feature type="compositionally biased region" description="Polar residues" evidence="3">
    <location>
        <begin position="134"/>
        <end position="147"/>
    </location>
</feature>
<organism evidence="4 5">
    <name type="scientific">Mortierella polycephala</name>
    <dbReference type="NCBI Taxonomy" id="41804"/>
    <lineage>
        <taxon>Eukaryota</taxon>
        <taxon>Fungi</taxon>
        <taxon>Fungi incertae sedis</taxon>
        <taxon>Mucoromycota</taxon>
        <taxon>Mortierellomycotina</taxon>
        <taxon>Mortierellomycetes</taxon>
        <taxon>Mortierellales</taxon>
        <taxon>Mortierellaceae</taxon>
        <taxon>Mortierella</taxon>
    </lineage>
</organism>
<comment type="function">
    <text evidence="2">Plays an essential role in initiation of the G0 program by preventing the degradation of specific nutrient-regulated mRNAs via the 5'-3' mRNA decay pathway.</text>
</comment>
<dbReference type="AlphaFoldDB" id="A0A9P6U3F3"/>
<dbReference type="EMBL" id="JAAAJA010000240">
    <property type="protein sequence ID" value="KAG0257932.1"/>
    <property type="molecule type" value="Genomic_DNA"/>
</dbReference>
<reference evidence="4" key="1">
    <citation type="journal article" date="2020" name="Fungal Divers.">
        <title>Resolving the Mortierellaceae phylogeny through synthesis of multi-gene phylogenetics and phylogenomics.</title>
        <authorList>
            <person name="Vandepol N."/>
            <person name="Liber J."/>
            <person name="Desiro A."/>
            <person name="Na H."/>
            <person name="Kennedy M."/>
            <person name="Barry K."/>
            <person name="Grigoriev I.V."/>
            <person name="Miller A.N."/>
            <person name="O'Donnell K."/>
            <person name="Stajich J.E."/>
            <person name="Bonito G."/>
        </authorList>
    </citation>
    <scope>NUCLEOTIDE SEQUENCE</scope>
    <source>
        <strain evidence="4">KOD948</strain>
    </source>
</reference>
<feature type="compositionally biased region" description="Polar residues" evidence="3">
    <location>
        <begin position="70"/>
        <end position="93"/>
    </location>
</feature>
<comment type="similarity">
    <text evidence="1 2">Belongs to the endosulfine family.</text>
</comment>
<evidence type="ECO:0000313" key="5">
    <source>
        <dbReference type="Proteomes" id="UP000726737"/>
    </source>
</evidence>
<evidence type="ECO:0000313" key="4">
    <source>
        <dbReference type="EMBL" id="KAG0257932.1"/>
    </source>
</evidence>
<dbReference type="GO" id="GO:0005737">
    <property type="term" value="C:cytoplasm"/>
    <property type="evidence" value="ECO:0007669"/>
    <property type="project" value="TreeGrafter"/>
</dbReference>
<dbReference type="OrthoDB" id="5949865at2759"/>
<proteinExistence type="inferred from homology"/>